<evidence type="ECO:0000313" key="4">
    <source>
        <dbReference type="Proteomes" id="UP000093943"/>
    </source>
</evidence>
<comment type="similarity">
    <text evidence="1 2">Belongs to the UPF0235 family.</text>
</comment>
<dbReference type="SUPFAM" id="SSF69786">
    <property type="entry name" value="YggU-like"/>
    <property type="match status" value="1"/>
</dbReference>
<comment type="caution">
    <text evidence="3">The sequence shown here is derived from an EMBL/GenBank/DDBJ whole genome shotgun (WGS) entry which is preliminary data.</text>
</comment>
<reference evidence="4" key="1">
    <citation type="submission" date="2016-06" db="EMBL/GenBank/DDBJ databases">
        <authorList>
            <person name="Sutton G."/>
            <person name="Brinkac L."/>
            <person name="Sanka R."/>
            <person name="Adams M."/>
            <person name="Lau E."/>
            <person name="Sam S."/>
            <person name="Sreng N."/>
            <person name="Him V."/>
            <person name="Kerleguer A."/>
            <person name="Cheng S."/>
        </authorList>
    </citation>
    <scope>NUCLEOTIDE SEQUENCE [LARGE SCALE GENOMIC DNA]</scope>
    <source>
        <strain evidence="4">E1876</strain>
    </source>
</reference>
<organism evidence="3 4">
    <name type="scientific">Mycolicibacter sinensis (strain JDM601)</name>
    <name type="common">Mycobacterium sinense</name>
    <dbReference type="NCBI Taxonomy" id="875328"/>
    <lineage>
        <taxon>Bacteria</taxon>
        <taxon>Bacillati</taxon>
        <taxon>Actinomycetota</taxon>
        <taxon>Actinomycetes</taxon>
        <taxon>Mycobacteriales</taxon>
        <taxon>Mycobacteriaceae</taxon>
        <taxon>Mycolicibacter</taxon>
    </lineage>
</organism>
<evidence type="ECO:0000256" key="2">
    <source>
        <dbReference type="HAMAP-Rule" id="MF_00634"/>
    </source>
</evidence>
<name>A0A1A2Y974_MYCSD</name>
<dbReference type="SMART" id="SM01152">
    <property type="entry name" value="DUF167"/>
    <property type="match status" value="1"/>
</dbReference>
<gene>
    <name evidence="3" type="ORF">A5710_13395</name>
</gene>
<dbReference type="Pfam" id="PF02594">
    <property type="entry name" value="DUF167"/>
    <property type="match status" value="1"/>
</dbReference>
<dbReference type="Proteomes" id="UP000093943">
    <property type="component" value="Unassembled WGS sequence"/>
</dbReference>
<dbReference type="OrthoDB" id="9801878at2"/>
<dbReference type="Gene3D" id="3.30.1200.10">
    <property type="entry name" value="YggU-like"/>
    <property type="match status" value="1"/>
</dbReference>
<evidence type="ECO:0000313" key="3">
    <source>
        <dbReference type="EMBL" id="OBI33626.1"/>
    </source>
</evidence>
<evidence type="ECO:0000256" key="1">
    <source>
        <dbReference type="ARBA" id="ARBA00010364"/>
    </source>
</evidence>
<dbReference type="RefSeq" id="WP_064920274.1">
    <property type="nucleotide sequence ID" value="NZ_LZJK01000027.1"/>
</dbReference>
<protein>
    <recommendedName>
        <fullName evidence="2">UPF0235 protein A5710_13395</fullName>
    </recommendedName>
</protein>
<dbReference type="EMBL" id="LZKG01000019">
    <property type="protein sequence ID" value="OBI33626.1"/>
    <property type="molecule type" value="Genomic_DNA"/>
</dbReference>
<dbReference type="NCBIfam" id="TIGR00251">
    <property type="entry name" value="DUF167 family protein"/>
    <property type="match status" value="1"/>
</dbReference>
<dbReference type="InterPro" id="IPR003746">
    <property type="entry name" value="DUF167"/>
</dbReference>
<dbReference type="AlphaFoldDB" id="A0A1A2Y974"/>
<proteinExistence type="inferred from homology"/>
<accession>A0A1A2Y974</accession>
<sequence>MSETLVVKVKPGSSKGPLVQTDADGQLTVYVREPAVDGRANAAVIRVLAEHFGVPRRSVELASGAGARVKRFKIAR</sequence>
<dbReference type="HAMAP" id="MF_00634">
    <property type="entry name" value="UPF0235"/>
    <property type="match status" value="1"/>
</dbReference>
<dbReference type="InterPro" id="IPR036591">
    <property type="entry name" value="YggU-like_sf"/>
</dbReference>